<reference evidence="1" key="1">
    <citation type="submission" date="2019-02" db="EMBL/GenBank/DDBJ databases">
        <authorList>
            <person name="Gruber-Vodicka R. H."/>
            <person name="Seah K. B. B."/>
        </authorList>
    </citation>
    <scope>NUCLEOTIDE SEQUENCE</scope>
    <source>
        <strain evidence="1">BECK_BZ131</strain>
    </source>
</reference>
<protein>
    <submittedName>
        <fullName evidence="1">Uncharacterized protein</fullName>
    </submittedName>
</protein>
<organism evidence="1">
    <name type="scientific">Candidatus Kentrum sp. FW</name>
    <dbReference type="NCBI Taxonomy" id="2126338"/>
    <lineage>
        <taxon>Bacteria</taxon>
        <taxon>Pseudomonadati</taxon>
        <taxon>Pseudomonadota</taxon>
        <taxon>Gammaproteobacteria</taxon>
        <taxon>Candidatus Kentrum</taxon>
    </lineage>
</organism>
<dbReference type="EMBL" id="CAADFE010000037">
    <property type="protein sequence ID" value="VFJ72798.1"/>
    <property type="molecule type" value="Genomic_DNA"/>
</dbReference>
<dbReference type="AlphaFoldDB" id="A0A450TV83"/>
<proteinExistence type="predicted"/>
<gene>
    <name evidence="1" type="ORF">BECKFW1821C_GA0114237_103732</name>
</gene>
<sequence length="76" mass="8478">MGKIIVNRGILQPIPGRLCTARRERFRRQFFIARGDPADELAPGAGIAGRRICPCQIVVTNTEGSRAELKKRDVFL</sequence>
<name>A0A450TV83_9GAMM</name>
<accession>A0A450TV83</accession>
<evidence type="ECO:0000313" key="1">
    <source>
        <dbReference type="EMBL" id="VFJ72798.1"/>
    </source>
</evidence>